<comment type="caution">
    <text evidence="1">The sequence shown here is derived from an EMBL/GenBank/DDBJ whole genome shotgun (WGS) entry which is preliminary data.</text>
</comment>
<evidence type="ECO:0000313" key="1">
    <source>
        <dbReference type="EMBL" id="MBH1942537.1"/>
    </source>
</evidence>
<keyword evidence="2" id="KW-1185">Reference proteome</keyword>
<evidence type="ECO:0000313" key="2">
    <source>
        <dbReference type="Proteomes" id="UP000623269"/>
    </source>
</evidence>
<proteinExistence type="predicted"/>
<reference evidence="1" key="1">
    <citation type="submission" date="2020-12" db="EMBL/GenBank/DDBJ databases">
        <title>M. sibirica DSM 26468T genome.</title>
        <authorList>
            <person name="Thieme N."/>
            <person name="Rettenmaier R."/>
            <person name="Zverlov V."/>
            <person name="Liebl W."/>
        </authorList>
    </citation>
    <scope>NUCLEOTIDE SEQUENCE</scope>
    <source>
        <strain evidence="1">DSM 26468</strain>
    </source>
</reference>
<dbReference type="AlphaFoldDB" id="A0A8J7KY22"/>
<gene>
    <name evidence="1" type="ORF">I5677_16720</name>
</gene>
<sequence length="86" mass="9945">MALNKSSKFGATDNLDFNINTQEVQHVQVERKEIGTTQGRKGQKLKRINMAFSDINHEYITIESRRRGISSTAFVNQIIDDYRKRS</sequence>
<dbReference type="Proteomes" id="UP000623269">
    <property type="component" value="Unassembled WGS sequence"/>
</dbReference>
<dbReference type="RefSeq" id="WP_197662791.1">
    <property type="nucleotide sequence ID" value="NZ_JAEAGR010000026.1"/>
</dbReference>
<protein>
    <submittedName>
        <fullName evidence="1">Uncharacterized protein</fullName>
    </submittedName>
</protein>
<dbReference type="EMBL" id="JAEAGR010000026">
    <property type="protein sequence ID" value="MBH1942537.1"/>
    <property type="molecule type" value="Genomic_DNA"/>
</dbReference>
<name>A0A8J7KY22_9FIRM</name>
<accession>A0A8J7KY22</accession>
<organism evidence="1 2">
    <name type="scientific">Mobilitalea sibirica</name>
    <dbReference type="NCBI Taxonomy" id="1462919"/>
    <lineage>
        <taxon>Bacteria</taxon>
        <taxon>Bacillati</taxon>
        <taxon>Bacillota</taxon>
        <taxon>Clostridia</taxon>
        <taxon>Lachnospirales</taxon>
        <taxon>Lachnospiraceae</taxon>
        <taxon>Mobilitalea</taxon>
    </lineage>
</organism>